<keyword evidence="2" id="KW-0067">ATP-binding</keyword>
<dbReference type="Pfam" id="PF00196">
    <property type="entry name" value="GerE"/>
    <property type="match status" value="1"/>
</dbReference>
<dbReference type="SUPFAM" id="SSF46894">
    <property type="entry name" value="C-terminal effector domain of the bipartite response regulators"/>
    <property type="match status" value="1"/>
</dbReference>
<keyword evidence="1" id="KW-0547">Nucleotide-binding</keyword>
<dbReference type="PROSITE" id="PS50043">
    <property type="entry name" value="HTH_LUXR_2"/>
    <property type="match status" value="1"/>
</dbReference>
<dbReference type="SUPFAM" id="SSF52540">
    <property type="entry name" value="P-loop containing nucleoside triphosphate hydrolases"/>
    <property type="match status" value="1"/>
</dbReference>
<dbReference type="PRINTS" id="PR00038">
    <property type="entry name" value="HTHLUXR"/>
</dbReference>
<keyword evidence="4" id="KW-0238">DNA-binding</keyword>
<accession>A0ABR6BVS0</accession>
<gene>
    <name evidence="4" type="ORF">BC739_007958</name>
</gene>
<dbReference type="InterPro" id="IPR027417">
    <property type="entry name" value="P-loop_NTPase"/>
</dbReference>
<name>A0ABR6BVS0_9PSEU</name>
<protein>
    <submittedName>
        <fullName evidence="4">DNA-binding CsgD family transcriptional regulator/tetratricopeptide (TPR) repeat protein</fullName>
    </submittedName>
</protein>
<proteinExistence type="predicted"/>
<dbReference type="EMBL" id="JACJID010000007">
    <property type="protein sequence ID" value="MBA8930711.1"/>
    <property type="molecule type" value="Genomic_DNA"/>
</dbReference>
<comment type="caution">
    <text evidence="4">The sequence shown here is derived from an EMBL/GenBank/DDBJ whole genome shotgun (WGS) entry which is preliminary data.</text>
</comment>
<dbReference type="GO" id="GO:0003677">
    <property type="term" value="F:DNA binding"/>
    <property type="evidence" value="ECO:0007669"/>
    <property type="project" value="UniProtKB-KW"/>
</dbReference>
<evidence type="ECO:0000256" key="2">
    <source>
        <dbReference type="ARBA" id="ARBA00022840"/>
    </source>
</evidence>
<dbReference type="PANTHER" id="PTHR16305">
    <property type="entry name" value="TESTICULAR SOLUBLE ADENYLYL CYCLASE"/>
    <property type="match status" value="1"/>
</dbReference>
<dbReference type="InterPro" id="IPR011990">
    <property type="entry name" value="TPR-like_helical_dom_sf"/>
</dbReference>
<sequence>MVAVLARPPSVLFVAGEAGIGKTRLVAELMRATNPSKYRFTVGRCQPLREPFPYGPVFDCLCALAGRLAKAADLSPVAGVLAGYLPELAAVLPPPPPPPASADPNLERHRIFRAVRAVLSAIGPVVLVIEDLHWVDEDTAQLLRFLLSEPPAGLGLVLTYRQEDLGDRAGPLGGAWRPSAAISTVRIRLTALDVSEVRELATDLTGGQVSLGLAEQLHQDTAGIPFVVEEVLRTEGSDVPVPVRESTVERLSALSDEGRRIAQAAAVLEVAASVELLGEVAAVDRAAVVEALVGNVLVEVAENRYGFRHVFARRAVHDTLPGPERTEFHVRAVHALREIEPIPLSRIARHSRKAGLFGDWLRYGEAAVDRAIESADSSAAIGLLQELLAAPGLPAADVDRLATKFSRIAVVGHAQLDVTALLQRLLGDGRLSDPVRGEIRLTLGLFLLRQADGIEAARTELEQAVAELHERPRLAAKGMSVLATPLNGTVPLSEHVRWMRRVDQAIDHTQDKILRTTLLANHLGATVHTGDPEVWARIALLPGTSDSIEERRELARTHLNVADACSWTGHYDKALTHLWKGYRLAADTGATFIVSSGQATQVRLDWYTGKWAGLDERAAELLHANRELFPVTTELALVLGWLAVARGEWSSAEEHLARTGLAAPENAFTPVVIAAQAAMVSMLLARNEISPACAAVDTGLAMLRRKGVWSWGGELVPAAVAAYCAGGRVADAERAIDELRVAVEGLDTPLATAAIGVAVGLVAEHNGDHLVARDAFIRSRQRYDQLGLIYPAHLLTERIALCRLRLHEEDAADTLVELAQTLDELGASRDAARCRHVLRGLGTRCPSKRGRRGYGNDLSPREQAVAGLLARGHTNREIAEVLFLSRRTVEQHVAKVLRKLGLRSRRELQ</sequence>
<dbReference type="InterPro" id="IPR016032">
    <property type="entry name" value="Sig_transdc_resp-reg_C-effctor"/>
</dbReference>
<feature type="domain" description="HTH luxR-type" evidence="3">
    <location>
        <begin position="851"/>
        <end position="909"/>
    </location>
</feature>
<dbReference type="CDD" id="cd06170">
    <property type="entry name" value="LuxR_C_like"/>
    <property type="match status" value="1"/>
</dbReference>
<dbReference type="InterPro" id="IPR036388">
    <property type="entry name" value="WH-like_DNA-bd_sf"/>
</dbReference>
<dbReference type="Gene3D" id="1.25.40.10">
    <property type="entry name" value="Tetratricopeptide repeat domain"/>
    <property type="match status" value="1"/>
</dbReference>
<dbReference type="SUPFAM" id="SSF48452">
    <property type="entry name" value="TPR-like"/>
    <property type="match status" value="1"/>
</dbReference>
<evidence type="ECO:0000256" key="1">
    <source>
        <dbReference type="ARBA" id="ARBA00022741"/>
    </source>
</evidence>
<dbReference type="PANTHER" id="PTHR16305:SF35">
    <property type="entry name" value="TRANSCRIPTIONAL ACTIVATOR DOMAIN"/>
    <property type="match status" value="1"/>
</dbReference>
<evidence type="ECO:0000259" key="3">
    <source>
        <dbReference type="PROSITE" id="PS50043"/>
    </source>
</evidence>
<dbReference type="Proteomes" id="UP000517916">
    <property type="component" value="Unassembled WGS sequence"/>
</dbReference>
<reference evidence="4 5" key="1">
    <citation type="submission" date="2020-08" db="EMBL/GenBank/DDBJ databases">
        <title>Genomic Encyclopedia of Archaeal and Bacterial Type Strains, Phase II (KMG-II): from individual species to whole genera.</title>
        <authorList>
            <person name="Goeker M."/>
        </authorList>
    </citation>
    <scope>NUCLEOTIDE SEQUENCE [LARGE SCALE GENOMIC DNA]</scope>
    <source>
        <strain evidence="4 5">DSM 43850</strain>
    </source>
</reference>
<dbReference type="InterPro" id="IPR000792">
    <property type="entry name" value="Tscrpt_reg_LuxR_C"/>
</dbReference>
<keyword evidence="5" id="KW-1185">Reference proteome</keyword>
<organism evidence="4 5">
    <name type="scientific">Kutzneria viridogrisea</name>
    <dbReference type="NCBI Taxonomy" id="47990"/>
    <lineage>
        <taxon>Bacteria</taxon>
        <taxon>Bacillati</taxon>
        <taxon>Actinomycetota</taxon>
        <taxon>Actinomycetes</taxon>
        <taxon>Pseudonocardiales</taxon>
        <taxon>Pseudonocardiaceae</taxon>
        <taxon>Kutzneria</taxon>
    </lineage>
</organism>
<dbReference type="InterPro" id="IPR041664">
    <property type="entry name" value="AAA_16"/>
</dbReference>
<dbReference type="Pfam" id="PF13191">
    <property type="entry name" value="AAA_16"/>
    <property type="match status" value="1"/>
</dbReference>
<evidence type="ECO:0000313" key="5">
    <source>
        <dbReference type="Proteomes" id="UP000517916"/>
    </source>
</evidence>
<evidence type="ECO:0000313" key="4">
    <source>
        <dbReference type="EMBL" id="MBA8930711.1"/>
    </source>
</evidence>
<dbReference type="SMART" id="SM00421">
    <property type="entry name" value="HTH_LUXR"/>
    <property type="match status" value="1"/>
</dbReference>
<dbReference type="Gene3D" id="1.10.10.10">
    <property type="entry name" value="Winged helix-like DNA-binding domain superfamily/Winged helix DNA-binding domain"/>
    <property type="match status" value="1"/>
</dbReference>